<dbReference type="AlphaFoldDB" id="A0A9W9J483"/>
<evidence type="ECO:0000313" key="2">
    <source>
        <dbReference type="Proteomes" id="UP001150879"/>
    </source>
</evidence>
<evidence type="ECO:0000313" key="1">
    <source>
        <dbReference type="EMBL" id="KAJ5189387.1"/>
    </source>
</evidence>
<dbReference type="Proteomes" id="UP001150879">
    <property type="component" value="Unassembled WGS sequence"/>
</dbReference>
<protein>
    <submittedName>
        <fullName evidence="1">Uncharacterized protein</fullName>
    </submittedName>
</protein>
<sequence length="60" mass="6678">MDTQVYQIIFRPVKTSENRVKDPAAISSAHPTNMGGGNVRVLIGRHRRDRWMQVPSSSAG</sequence>
<gene>
    <name evidence="1" type="ORF">N7472_008401</name>
</gene>
<dbReference type="EMBL" id="JAPQKP010000005">
    <property type="protein sequence ID" value="KAJ5189387.1"/>
    <property type="molecule type" value="Genomic_DNA"/>
</dbReference>
<organism evidence="1 2">
    <name type="scientific">Penicillium cf. griseofulvum</name>
    <dbReference type="NCBI Taxonomy" id="2972120"/>
    <lineage>
        <taxon>Eukaryota</taxon>
        <taxon>Fungi</taxon>
        <taxon>Dikarya</taxon>
        <taxon>Ascomycota</taxon>
        <taxon>Pezizomycotina</taxon>
        <taxon>Eurotiomycetes</taxon>
        <taxon>Eurotiomycetidae</taxon>
        <taxon>Eurotiales</taxon>
        <taxon>Aspergillaceae</taxon>
        <taxon>Penicillium</taxon>
    </lineage>
</organism>
<proteinExistence type="predicted"/>
<accession>A0A9W9J483</accession>
<reference evidence="1" key="1">
    <citation type="submission" date="2022-11" db="EMBL/GenBank/DDBJ databases">
        <authorList>
            <person name="Petersen C."/>
        </authorList>
    </citation>
    <scope>NUCLEOTIDE SEQUENCE</scope>
    <source>
        <strain evidence="1">IBT 16849</strain>
    </source>
</reference>
<reference evidence="1" key="2">
    <citation type="journal article" date="2023" name="IMA Fungus">
        <title>Comparative genomic study of the Penicillium genus elucidates a diverse pangenome and 15 lateral gene transfer events.</title>
        <authorList>
            <person name="Petersen C."/>
            <person name="Sorensen T."/>
            <person name="Nielsen M.R."/>
            <person name="Sondergaard T.E."/>
            <person name="Sorensen J.L."/>
            <person name="Fitzpatrick D.A."/>
            <person name="Frisvad J.C."/>
            <person name="Nielsen K.L."/>
        </authorList>
    </citation>
    <scope>NUCLEOTIDE SEQUENCE</scope>
    <source>
        <strain evidence="1">IBT 16849</strain>
    </source>
</reference>
<name>A0A9W9J483_9EURO</name>
<keyword evidence="2" id="KW-1185">Reference proteome</keyword>
<comment type="caution">
    <text evidence="1">The sequence shown here is derived from an EMBL/GenBank/DDBJ whole genome shotgun (WGS) entry which is preliminary data.</text>
</comment>